<evidence type="ECO:0000256" key="2">
    <source>
        <dbReference type="ARBA" id="ARBA00022475"/>
    </source>
</evidence>
<dbReference type="RefSeq" id="WP_015099855.1">
    <property type="nucleotide sequence ID" value="NC_019673.1"/>
</dbReference>
<keyword evidence="5" id="KW-1133">Transmembrane helix</keyword>
<accession>K0JZM4</accession>
<dbReference type="AlphaFoldDB" id="K0JZM4"/>
<keyword evidence="4" id="KW-0812">Transmembrane</keyword>
<dbReference type="Proteomes" id="UP000006281">
    <property type="component" value="Chromosome"/>
</dbReference>
<comment type="subcellular location">
    <subcellularLocation>
        <location evidence="1">Cell membrane</location>
        <topology evidence="1">Multi-pass membrane protein</topology>
    </subcellularLocation>
</comment>
<dbReference type="KEGG" id="sesp:BN6_24290"/>
<evidence type="ECO:0000256" key="3">
    <source>
        <dbReference type="ARBA" id="ARBA00022679"/>
    </source>
</evidence>
<dbReference type="Pfam" id="PF09594">
    <property type="entry name" value="GT87"/>
    <property type="match status" value="1"/>
</dbReference>
<dbReference type="InterPro" id="IPR018584">
    <property type="entry name" value="GT87"/>
</dbReference>
<evidence type="ECO:0000256" key="4">
    <source>
        <dbReference type="ARBA" id="ARBA00022692"/>
    </source>
</evidence>
<protein>
    <submittedName>
        <fullName evidence="8">Uncharacterized protein</fullName>
    </submittedName>
</protein>
<dbReference type="OrthoDB" id="9774600at2"/>
<dbReference type="BioCyc" id="SESP1179773:BN6_RS11805-MONOMER"/>
<keyword evidence="3" id="KW-0808">Transferase</keyword>
<keyword evidence="2" id="KW-1003">Cell membrane</keyword>
<dbReference type="GO" id="GO:0005886">
    <property type="term" value="C:plasma membrane"/>
    <property type="evidence" value="ECO:0007669"/>
    <property type="project" value="UniProtKB-SubCell"/>
</dbReference>
<dbReference type="EMBL" id="HE804045">
    <property type="protein sequence ID" value="CCH29743.1"/>
    <property type="molecule type" value="Genomic_DNA"/>
</dbReference>
<reference evidence="8 9" key="1">
    <citation type="journal article" date="2012" name="BMC Genomics">
        <title>Complete genome sequence of Saccharothrix espanaensis DSM 44229T and comparison to the other completely sequenced Pseudonocardiaceae.</title>
        <authorList>
            <person name="Strobel T."/>
            <person name="Al-Dilaimi A."/>
            <person name="Blom J."/>
            <person name="Gessner A."/>
            <person name="Kalinowski J."/>
            <person name="Luzhetska M."/>
            <person name="Puhler A."/>
            <person name="Szczepanowski R."/>
            <person name="Bechthold A."/>
            <person name="Ruckert C."/>
        </authorList>
    </citation>
    <scope>NUCLEOTIDE SEQUENCE [LARGE SCALE GENOMIC DNA]</scope>
    <source>
        <strain evidence="9">ATCC 51144 / DSM 44229 / JCM 9112 / NBRC 15066 / NRRL 15764</strain>
    </source>
</reference>
<comment type="similarity">
    <text evidence="7">Belongs to the glycosyltransferase 87 family.</text>
</comment>
<evidence type="ECO:0000256" key="1">
    <source>
        <dbReference type="ARBA" id="ARBA00004651"/>
    </source>
</evidence>
<keyword evidence="6" id="KW-0472">Membrane</keyword>
<organism evidence="8 9">
    <name type="scientific">Saccharothrix espanaensis (strain ATCC 51144 / DSM 44229 / JCM 9112 / NBRC 15066 / NRRL 15764)</name>
    <dbReference type="NCBI Taxonomy" id="1179773"/>
    <lineage>
        <taxon>Bacteria</taxon>
        <taxon>Bacillati</taxon>
        <taxon>Actinomycetota</taxon>
        <taxon>Actinomycetes</taxon>
        <taxon>Pseudonocardiales</taxon>
        <taxon>Pseudonocardiaceae</taxon>
        <taxon>Saccharothrix</taxon>
    </lineage>
</organism>
<name>K0JZM4_SACES</name>
<evidence type="ECO:0000313" key="8">
    <source>
        <dbReference type="EMBL" id="CCH29743.1"/>
    </source>
</evidence>
<gene>
    <name evidence="8" type="ordered locus">BN6_24290</name>
</gene>
<evidence type="ECO:0000256" key="5">
    <source>
        <dbReference type="ARBA" id="ARBA00022989"/>
    </source>
</evidence>
<proteinExistence type="inferred from homology"/>
<dbReference type="GO" id="GO:0016758">
    <property type="term" value="F:hexosyltransferase activity"/>
    <property type="evidence" value="ECO:0007669"/>
    <property type="project" value="InterPro"/>
</dbReference>
<evidence type="ECO:0000313" key="9">
    <source>
        <dbReference type="Proteomes" id="UP000006281"/>
    </source>
</evidence>
<keyword evidence="9" id="KW-1185">Reference proteome</keyword>
<dbReference type="STRING" id="1179773.BN6_24290"/>
<evidence type="ECO:0000256" key="7">
    <source>
        <dbReference type="ARBA" id="ARBA00024033"/>
    </source>
</evidence>
<evidence type="ECO:0000256" key="6">
    <source>
        <dbReference type="ARBA" id="ARBA00023136"/>
    </source>
</evidence>
<sequence>MEVARLVMAALTVAALGVPVWCATRLTERPRPVAAGAAAVALWLEPVQASLAYGQVNVVLMALALLDFARPGRFQGVGIGPAAAGDARARLVDE</sequence>
<dbReference type="PATRIC" id="fig|1179773.3.peg.2429"/>
<dbReference type="HOGENOM" id="CLU_2384381_0_0_11"/>